<dbReference type="InterPro" id="IPR002197">
    <property type="entry name" value="HTH_Fis"/>
</dbReference>
<sequence length="66" mass="7038">MGLPAFKQAGTVSENQSLGFAEAVEAFERSLLSEALQRSGGNLSQASQELGMAKTTLFDKVKKYGL</sequence>
<evidence type="ECO:0000259" key="1">
    <source>
        <dbReference type="Pfam" id="PF02954"/>
    </source>
</evidence>
<dbReference type="AlphaFoldDB" id="A0A0P9TUG1"/>
<name>A0A0P9TUG1_PSEA0</name>
<dbReference type="PATRIC" id="fig|251724.3.peg.1462"/>
<evidence type="ECO:0000313" key="5">
    <source>
        <dbReference type="Proteomes" id="UP000270873"/>
    </source>
</evidence>
<gene>
    <name evidence="2" type="ORF">ALO53_04680</name>
    <name evidence="3" type="ORF">ALP66_05095</name>
</gene>
<accession>A0A0P9TUG1</accession>
<proteinExistence type="predicted"/>
<evidence type="ECO:0000313" key="2">
    <source>
        <dbReference type="EMBL" id="KPX78784.1"/>
    </source>
</evidence>
<organism evidence="2 4">
    <name type="scientific">Pseudomonas amygdali pv. photiniae</name>
    <dbReference type="NCBI Taxonomy" id="251724"/>
    <lineage>
        <taxon>Bacteria</taxon>
        <taxon>Pseudomonadati</taxon>
        <taxon>Pseudomonadota</taxon>
        <taxon>Gammaproteobacteria</taxon>
        <taxon>Pseudomonadales</taxon>
        <taxon>Pseudomonadaceae</taxon>
        <taxon>Pseudomonas</taxon>
        <taxon>Pseudomonas amygdali</taxon>
    </lineage>
</organism>
<dbReference type="PRINTS" id="PR01590">
    <property type="entry name" value="HTHFIS"/>
</dbReference>
<dbReference type="SUPFAM" id="SSF46689">
    <property type="entry name" value="Homeodomain-like"/>
    <property type="match status" value="1"/>
</dbReference>
<evidence type="ECO:0000313" key="4">
    <source>
        <dbReference type="Proteomes" id="UP000050469"/>
    </source>
</evidence>
<reference evidence="3 5" key="2">
    <citation type="submission" date="2018-08" db="EMBL/GenBank/DDBJ databases">
        <title>Recombination of ecologically and evolutionarily significant loci maintains genetic cohesion in the Pseudomonas syringae species complex.</title>
        <authorList>
            <person name="Dillon M."/>
            <person name="Thakur S."/>
            <person name="Almeida R.N.D."/>
            <person name="Weir B.S."/>
            <person name="Guttman D.S."/>
        </authorList>
    </citation>
    <scope>NUCLEOTIDE SEQUENCE [LARGE SCALE GENOMIC DNA]</scope>
    <source>
        <strain evidence="3 5">ICMP 7847</strain>
    </source>
</reference>
<comment type="caution">
    <text evidence="2">The sequence shown here is derived from an EMBL/GenBank/DDBJ whole genome shotgun (WGS) entry which is preliminary data.</text>
</comment>
<evidence type="ECO:0000313" key="3">
    <source>
        <dbReference type="EMBL" id="RMS39730.1"/>
    </source>
</evidence>
<dbReference type="GO" id="GO:0043565">
    <property type="term" value="F:sequence-specific DNA binding"/>
    <property type="evidence" value="ECO:0007669"/>
    <property type="project" value="InterPro"/>
</dbReference>
<protein>
    <submittedName>
        <fullName evidence="2">Sigma-54 dependent DNA-binding response regulator</fullName>
    </submittedName>
</protein>
<dbReference type="Proteomes" id="UP000050469">
    <property type="component" value="Unassembled WGS sequence"/>
</dbReference>
<dbReference type="EMBL" id="LJQO01000083">
    <property type="protein sequence ID" value="KPX78784.1"/>
    <property type="molecule type" value="Genomic_DNA"/>
</dbReference>
<reference evidence="2 4" key="1">
    <citation type="submission" date="2015-09" db="EMBL/GenBank/DDBJ databases">
        <title>Genome announcement of multiple Pseudomonas syringae strains.</title>
        <authorList>
            <person name="Thakur S."/>
            <person name="Wang P.W."/>
            <person name="Gong Y."/>
            <person name="Weir B.S."/>
            <person name="Guttman D.S."/>
        </authorList>
    </citation>
    <scope>NUCLEOTIDE SEQUENCE [LARGE SCALE GENOMIC DNA]</scope>
    <source>
        <strain evidence="2 4">ICMP7840</strain>
    </source>
</reference>
<feature type="domain" description="DNA binding HTH" evidence="1">
    <location>
        <begin position="24"/>
        <end position="64"/>
    </location>
</feature>
<dbReference type="Pfam" id="PF02954">
    <property type="entry name" value="HTH_8"/>
    <property type="match status" value="1"/>
</dbReference>
<dbReference type="Proteomes" id="UP000270873">
    <property type="component" value="Unassembled WGS sequence"/>
</dbReference>
<keyword evidence="2" id="KW-0238">DNA-binding</keyword>
<dbReference type="EMBL" id="RBSP01000918">
    <property type="protein sequence ID" value="RMS39730.1"/>
    <property type="molecule type" value="Genomic_DNA"/>
</dbReference>
<dbReference type="Gene3D" id="1.10.10.60">
    <property type="entry name" value="Homeodomain-like"/>
    <property type="match status" value="1"/>
</dbReference>
<dbReference type="InterPro" id="IPR009057">
    <property type="entry name" value="Homeodomain-like_sf"/>
</dbReference>